<evidence type="ECO:0000256" key="8">
    <source>
        <dbReference type="SAM" id="Phobius"/>
    </source>
</evidence>
<sequence length="205" mass="23715">MASVLAQVGAWADVDIQLTDNQYLWDDLAVVLVLAMSMFVRLYGSPRELVLSDCRRVGICQRIRHFLSENCSIFVDYGVDDPDDPEYDYEDTLTWLFAHLSYLGVAIAFNIKDPFRLPFWTNRIYTVIITVEIGLNLWFLLDNSETLEDKFQVMPMPSSFHWSLFGLFVAVRIIAIGWEMFATRTLPRWWQPCSADQANTVAQKK</sequence>
<protein>
    <submittedName>
        <fullName evidence="9">Unnamed protein product</fullName>
    </submittedName>
</protein>
<reference evidence="9" key="1">
    <citation type="submission" date="2023-04" db="EMBL/GenBank/DDBJ databases">
        <title>Phytophthora lilii NBRC 32176.</title>
        <authorList>
            <person name="Ichikawa N."/>
            <person name="Sato H."/>
            <person name="Tonouchi N."/>
        </authorList>
    </citation>
    <scope>NUCLEOTIDE SEQUENCE</scope>
    <source>
        <strain evidence="9">NBRC 32176</strain>
    </source>
</reference>
<keyword evidence="4" id="KW-0547">Nucleotide-binding</keyword>
<proteinExistence type="predicted"/>
<dbReference type="GO" id="GO:0005524">
    <property type="term" value="F:ATP binding"/>
    <property type="evidence" value="ECO:0007669"/>
    <property type="project" value="UniProtKB-KW"/>
</dbReference>
<feature type="transmembrane region" description="Helical" evidence="8">
    <location>
        <begin position="161"/>
        <end position="181"/>
    </location>
</feature>
<keyword evidence="6" id="KW-0460">Magnesium</keyword>
<dbReference type="InterPro" id="IPR023298">
    <property type="entry name" value="ATPase_P-typ_TM_dom_sf"/>
</dbReference>
<dbReference type="InterPro" id="IPR006544">
    <property type="entry name" value="P-type_TPase_V"/>
</dbReference>
<dbReference type="GO" id="GO:0016020">
    <property type="term" value="C:membrane"/>
    <property type="evidence" value="ECO:0007669"/>
    <property type="project" value="UniProtKB-SubCell"/>
</dbReference>
<keyword evidence="8" id="KW-0812">Transmembrane</keyword>
<keyword evidence="8" id="KW-1133">Transmembrane helix</keyword>
<dbReference type="GO" id="GO:0140358">
    <property type="term" value="F:P-type transmembrane transporter activity"/>
    <property type="evidence" value="ECO:0007669"/>
    <property type="project" value="InterPro"/>
</dbReference>
<dbReference type="OrthoDB" id="113634at2759"/>
<evidence type="ECO:0000256" key="4">
    <source>
        <dbReference type="ARBA" id="ARBA00022741"/>
    </source>
</evidence>
<keyword evidence="3" id="KW-0479">Metal-binding</keyword>
<dbReference type="PANTHER" id="PTHR45630">
    <property type="entry name" value="CATION-TRANSPORTING ATPASE-RELATED"/>
    <property type="match status" value="1"/>
</dbReference>
<dbReference type="EMBL" id="BSXW01002379">
    <property type="protein sequence ID" value="GMF42146.1"/>
    <property type="molecule type" value="Genomic_DNA"/>
</dbReference>
<gene>
    <name evidence="9" type="ORF">Plil01_001675600</name>
</gene>
<feature type="transmembrane region" description="Helical" evidence="8">
    <location>
        <begin position="123"/>
        <end position="141"/>
    </location>
</feature>
<feature type="transmembrane region" description="Helical" evidence="8">
    <location>
        <begin position="92"/>
        <end position="111"/>
    </location>
</feature>
<evidence type="ECO:0000256" key="2">
    <source>
        <dbReference type="ARBA" id="ARBA00022553"/>
    </source>
</evidence>
<evidence type="ECO:0000256" key="1">
    <source>
        <dbReference type="ARBA" id="ARBA00004141"/>
    </source>
</evidence>
<keyword evidence="2" id="KW-0597">Phosphoprotein</keyword>
<keyword evidence="10" id="KW-1185">Reference proteome</keyword>
<organism evidence="9 10">
    <name type="scientific">Phytophthora lilii</name>
    <dbReference type="NCBI Taxonomy" id="2077276"/>
    <lineage>
        <taxon>Eukaryota</taxon>
        <taxon>Sar</taxon>
        <taxon>Stramenopiles</taxon>
        <taxon>Oomycota</taxon>
        <taxon>Peronosporomycetes</taxon>
        <taxon>Peronosporales</taxon>
        <taxon>Peronosporaceae</taxon>
        <taxon>Phytophthora</taxon>
    </lineage>
</organism>
<evidence type="ECO:0000256" key="3">
    <source>
        <dbReference type="ARBA" id="ARBA00022723"/>
    </source>
</evidence>
<keyword evidence="8" id="KW-0472">Membrane</keyword>
<comment type="subcellular location">
    <subcellularLocation>
        <location evidence="1">Membrane</location>
        <topology evidence="1">Multi-pass membrane protein</topology>
    </subcellularLocation>
</comment>
<dbReference type="GO" id="GO:0046872">
    <property type="term" value="F:metal ion binding"/>
    <property type="evidence" value="ECO:0007669"/>
    <property type="project" value="UniProtKB-KW"/>
</dbReference>
<evidence type="ECO:0000313" key="10">
    <source>
        <dbReference type="Proteomes" id="UP001165083"/>
    </source>
</evidence>
<keyword evidence="7" id="KW-1278">Translocase</keyword>
<evidence type="ECO:0000313" key="9">
    <source>
        <dbReference type="EMBL" id="GMF42146.1"/>
    </source>
</evidence>
<name>A0A9W6XNQ6_9STRA</name>
<dbReference type="PANTHER" id="PTHR45630:SF8">
    <property type="entry name" value="CATION-TRANSPORTING ATPASE"/>
    <property type="match status" value="1"/>
</dbReference>
<comment type="caution">
    <text evidence="9">The sequence shown here is derived from an EMBL/GenBank/DDBJ whole genome shotgun (WGS) entry which is preliminary data.</text>
</comment>
<dbReference type="AlphaFoldDB" id="A0A9W6XNQ6"/>
<evidence type="ECO:0000256" key="7">
    <source>
        <dbReference type="ARBA" id="ARBA00022967"/>
    </source>
</evidence>
<evidence type="ECO:0000256" key="5">
    <source>
        <dbReference type="ARBA" id="ARBA00022840"/>
    </source>
</evidence>
<evidence type="ECO:0000256" key="6">
    <source>
        <dbReference type="ARBA" id="ARBA00022842"/>
    </source>
</evidence>
<keyword evidence="5" id="KW-0067">ATP-binding</keyword>
<accession>A0A9W6XNQ6</accession>
<dbReference type="GO" id="GO:0019829">
    <property type="term" value="F:ATPase-coupled monoatomic cation transmembrane transporter activity"/>
    <property type="evidence" value="ECO:0007669"/>
    <property type="project" value="TreeGrafter"/>
</dbReference>
<dbReference type="Proteomes" id="UP001165083">
    <property type="component" value="Unassembled WGS sequence"/>
</dbReference>
<dbReference type="SUPFAM" id="SSF81665">
    <property type="entry name" value="Calcium ATPase, transmembrane domain M"/>
    <property type="match status" value="1"/>
</dbReference>